<dbReference type="Proteomes" id="UP001500443">
    <property type="component" value="Unassembled WGS sequence"/>
</dbReference>
<proteinExistence type="predicted"/>
<evidence type="ECO:0000256" key="1">
    <source>
        <dbReference type="SAM" id="Phobius"/>
    </source>
</evidence>
<dbReference type="EMBL" id="BAAAPF010000048">
    <property type="protein sequence ID" value="GAA2119714.1"/>
    <property type="molecule type" value="Genomic_DNA"/>
</dbReference>
<gene>
    <name evidence="2" type="ORF">GCM10009802_22040</name>
</gene>
<keyword evidence="1" id="KW-1133">Transmembrane helix</keyword>
<accession>A0ABP5JSA8</accession>
<reference evidence="3" key="1">
    <citation type="journal article" date="2019" name="Int. J. Syst. Evol. Microbiol.">
        <title>The Global Catalogue of Microorganisms (GCM) 10K type strain sequencing project: providing services to taxonomists for standard genome sequencing and annotation.</title>
        <authorList>
            <consortium name="The Broad Institute Genomics Platform"/>
            <consortium name="The Broad Institute Genome Sequencing Center for Infectious Disease"/>
            <person name="Wu L."/>
            <person name="Ma J."/>
        </authorList>
    </citation>
    <scope>NUCLEOTIDE SEQUENCE [LARGE SCALE GENOMIC DNA]</scope>
    <source>
        <strain evidence="3">JCM 15481</strain>
    </source>
</reference>
<protein>
    <recommendedName>
        <fullName evidence="4">DUF2752 domain-containing protein</fullName>
    </recommendedName>
</protein>
<feature type="transmembrane region" description="Helical" evidence="1">
    <location>
        <begin position="123"/>
        <end position="141"/>
    </location>
</feature>
<feature type="transmembrane region" description="Helical" evidence="1">
    <location>
        <begin position="92"/>
        <end position="111"/>
    </location>
</feature>
<comment type="caution">
    <text evidence="2">The sequence shown here is derived from an EMBL/GenBank/DDBJ whole genome shotgun (WGS) entry which is preliminary data.</text>
</comment>
<name>A0ABP5JSA8_9ACTN</name>
<dbReference type="InterPro" id="IPR021215">
    <property type="entry name" value="DUF2752"/>
</dbReference>
<dbReference type="Pfam" id="PF10825">
    <property type="entry name" value="DUF2752"/>
    <property type="match status" value="1"/>
</dbReference>
<keyword evidence="1" id="KW-0472">Membrane</keyword>
<organism evidence="2 3">
    <name type="scientific">Streptomyces synnematoformans</name>
    <dbReference type="NCBI Taxonomy" id="415721"/>
    <lineage>
        <taxon>Bacteria</taxon>
        <taxon>Bacillati</taxon>
        <taxon>Actinomycetota</taxon>
        <taxon>Actinomycetes</taxon>
        <taxon>Kitasatosporales</taxon>
        <taxon>Streptomycetaceae</taxon>
        <taxon>Streptomyces</taxon>
    </lineage>
</organism>
<sequence>MRPSAAEAGRRGSVQRIRRLLRRPAAAPVALAAAGAAGAAYLYGTNPHDPGHWLPRCPFNWATGLDCPACGATRMAYDLLHGDLGAAFHDNALMLTLGLPFAAVLYGRWLSEGLRGRRWTPSFGRRGTAAVLGVAVAWAVVRNVAG</sequence>
<feature type="transmembrane region" description="Helical" evidence="1">
    <location>
        <begin position="25"/>
        <end position="44"/>
    </location>
</feature>
<keyword evidence="3" id="KW-1185">Reference proteome</keyword>
<evidence type="ECO:0008006" key="4">
    <source>
        <dbReference type="Google" id="ProtNLM"/>
    </source>
</evidence>
<keyword evidence="1" id="KW-0812">Transmembrane</keyword>
<evidence type="ECO:0000313" key="3">
    <source>
        <dbReference type="Proteomes" id="UP001500443"/>
    </source>
</evidence>
<evidence type="ECO:0000313" key="2">
    <source>
        <dbReference type="EMBL" id="GAA2119714.1"/>
    </source>
</evidence>